<dbReference type="OrthoDB" id="2548197at2759"/>
<evidence type="ECO:0000256" key="4">
    <source>
        <dbReference type="ARBA" id="ARBA00033095"/>
    </source>
</evidence>
<dbReference type="Pfam" id="PF01035">
    <property type="entry name" value="DNA_binding_1"/>
    <property type="match status" value="1"/>
</dbReference>
<evidence type="ECO:0000313" key="7">
    <source>
        <dbReference type="Proteomes" id="UP000000599"/>
    </source>
</evidence>
<feature type="domain" description="Methylated-DNA-[protein]-cysteine S-methyltransferase DNA binding" evidence="5">
    <location>
        <begin position="10"/>
        <end position="107"/>
    </location>
</feature>
<sequence length="129" mass="14821">MKITDESKVFYHSVYALIGKIPYGKVTSYGHIAYLLNRPQNSRLVGSSLKHLKFIAESLNREANPEDIIEPESVPWWRVISSAGKISPRGNSDNESRQARFLREEGVEVSNAYRIDLEKYGWFPDEVDF</sequence>
<evidence type="ECO:0000313" key="6">
    <source>
        <dbReference type="EMBL" id="CAR65920.1"/>
    </source>
</evidence>
<proteinExistence type="predicted"/>
<dbReference type="GO" id="GO:0006283">
    <property type="term" value="P:transcription-coupled nucleotide-excision repair"/>
    <property type="evidence" value="ECO:0007669"/>
    <property type="project" value="EnsemblFungi"/>
</dbReference>
<dbReference type="AlphaFoldDB" id="B5RV41"/>
<dbReference type="Gene3D" id="1.10.10.10">
    <property type="entry name" value="Winged helix-like DNA-binding domain superfamily/Winged helix DNA-binding domain"/>
    <property type="match status" value="1"/>
</dbReference>
<dbReference type="KEGG" id="dha:DEHA2G06204g"/>
<dbReference type="InterPro" id="IPR052520">
    <property type="entry name" value="ATL_DNA_repair"/>
</dbReference>
<dbReference type="EMBL" id="CR382139">
    <property type="protein sequence ID" value="CAR65920.1"/>
    <property type="molecule type" value="Genomic_DNA"/>
</dbReference>
<dbReference type="OMA" id="DEAEWWF"/>
<dbReference type="HOGENOM" id="CLU_000445_52_5_1"/>
<dbReference type="PANTHER" id="PTHR42942">
    <property type="entry name" value="6-O-METHYLGUANINE DNA METHYLTRANSFERASE"/>
    <property type="match status" value="1"/>
</dbReference>
<keyword evidence="7" id="KW-1185">Reference proteome</keyword>
<dbReference type="GeneID" id="8999133"/>
<dbReference type="CDD" id="cd06445">
    <property type="entry name" value="ATase"/>
    <property type="match status" value="1"/>
</dbReference>
<dbReference type="InParanoid" id="B5RV41"/>
<dbReference type="GO" id="GO:0070911">
    <property type="term" value="P:global genome nucleotide-excision repair"/>
    <property type="evidence" value="ECO:0007669"/>
    <property type="project" value="EnsemblFungi"/>
</dbReference>
<protein>
    <recommendedName>
        <fullName evidence="2">6-O-methylguanine-DNA methyltransferase</fullName>
    </recommendedName>
    <alternativeName>
        <fullName evidence="4">DNA repair MTase</fullName>
    </alternativeName>
    <alternativeName>
        <fullName evidence="3">O-6-methylguanine-DNA-alkyltransferase</fullName>
    </alternativeName>
</protein>
<dbReference type="SUPFAM" id="SSF46767">
    <property type="entry name" value="Methylated DNA-protein cysteine methyltransferase, C-terminal domain"/>
    <property type="match status" value="1"/>
</dbReference>
<dbReference type="GO" id="GO:0003824">
    <property type="term" value="F:catalytic activity"/>
    <property type="evidence" value="ECO:0007669"/>
    <property type="project" value="InterPro"/>
</dbReference>
<dbReference type="GO" id="GO:0032132">
    <property type="term" value="F:O6-alkylguanine-DNA binding"/>
    <property type="evidence" value="ECO:0007669"/>
    <property type="project" value="EnsemblFungi"/>
</dbReference>
<evidence type="ECO:0000256" key="1">
    <source>
        <dbReference type="ARBA" id="ARBA00022763"/>
    </source>
</evidence>
<dbReference type="InterPro" id="IPR036217">
    <property type="entry name" value="MethylDNA_cys_MeTrfase_DNAb"/>
</dbReference>
<dbReference type="InterPro" id="IPR036388">
    <property type="entry name" value="WH-like_DNA-bd_sf"/>
</dbReference>
<dbReference type="InterPro" id="IPR014048">
    <property type="entry name" value="MethylDNA_cys_MeTrfase_DNA-bd"/>
</dbReference>
<dbReference type="VEuPathDB" id="FungiDB:DEHA2G06204g"/>
<gene>
    <name evidence="6" type="ordered locus">DEHA2G06204g</name>
</gene>
<evidence type="ECO:0000256" key="3">
    <source>
        <dbReference type="ARBA" id="ARBA00031621"/>
    </source>
</evidence>
<evidence type="ECO:0000256" key="2">
    <source>
        <dbReference type="ARBA" id="ARBA00030795"/>
    </source>
</evidence>
<dbReference type="eggNOG" id="KOG4062">
    <property type="taxonomic scope" value="Eukaryota"/>
</dbReference>
<dbReference type="STRING" id="284592.B5RV41"/>
<keyword evidence="1" id="KW-0227">DNA damage</keyword>
<dbReference type="Proteomes" id="UP000000599">
    <property type="component" value="Chromosome G"/>
</dbReference>
<reference evidence="6 7" key="1">
    <citation type="journal article" date="2004" name="Nature">
        <title>Genome evolution in yeasts.</title>
        <authorList>
            <consortium name="Genolevures"/>
            <person name="Dujon B."/>
            <person name="Sherman D."/>
            <person name="Fischer G."/>
            <person name="Durrens P."/>
            <person name="Casaregola S."/>
            <person name="Lafontaine I."/>
            <person name="de Montigny J."/>
            <person name="Marck C."/>
            <person name="Neuveglise C."/>
            <person name="Talla E."/>
            <person name="Goffard N."/>
            <person name="Frangeul L."/>
            <person name="Aigle M."/>
            <person name="Anthouard V."/>
            <person name="Babour A."/>
            <person name="Barbe V."/>
            <person name="Barnay S."/>
            <person name="Blanchin S."/>
            <person name="Beckerich J.M."/>
            <person name="Beyne E."/>
            <person name="Bleykasten C."/>
            <person name="Boisrame A."/>
            <person name="Boyer J."/>
            <person name="Cattolico L."/>
            <person name="Confanioleri F."/>
            <person name="de Daruvar A."/>
            <person name="Despons L."/>
            <person name="Fabre E."/>
            <person name="Fairhead C."/>
            <person name="Ferry-Dumazet H."/>
            <person name="Groppi A."/>
            <person name="Hantraye F."/>
            <person name="Hennequin C."/>
            <person name="Jauniaux N."/>
            <person name="Joyet P."/>
            <person name="Kachouri R."/>
            <person name="Kerrest A."/>
            <person name="Koszul R."/>
            <person name="Lemaire M."/>
            <person name="Lesur I."/>
            <person name="Ma L."/>
            <person name="Muller H."/>
            <person name="Nicaud J.M."/>
            <person name="Nikolski M."/>
            <person name="Oztas S."/>
            <person name="Ozier-Kalogeropoulos O."/>
            <person name="Pellenz S."/>
            <person name="Potier S."/>
            <person name="Richard G.F."/>
            <person name="Straub M.L."/>
            <person name="Suleau A."/>
            <person name="Swennene D."/>
            <person name="Tekaia F."/>
            <person name="Wesolowski-Louvel M."/>
            <person name="Westhof E."/>
            <person name="Wirth B."/>
            <person name="Zeniou-Meyer M."/>
            <person name="Zivanovic I."/>
            <person name="Bolotin-Fukuhara M."/>
            <person name="Thierry A."/>
            <person name="Bouchier C."/>
            <person name="Caudron B."/>
            <person name="Scarpelli C."/>
            <person name="Gaillardin C."/>
            <person name="Weissenbach J."/>
            <person name="Wincker P."/>
            <person name="Souciet J.L."/>
        </authorList>
    </citation>
    <scope>NUCLEOTIDE SEQUENCE [LARGE SCALE GENOMIC DNA]</scope>
    <source>
        <strain evidence="7">ATCC 36239 / CBS 767 / BCRC 21394 / JCM 1990 / NBRC 0083 / IGC 2968</strain>
    </source>
</reference>
<accession>B5RV41</accession>
<dbReference type="RefSeq" id="XP_002770585.1">
    <property type="nucleotide sequence ID" value="XM_002770539.1"/>
</dbReference>
<evidence type="ECO:0000259" key="5">
    <source>
        <dbReference type="Pfam" id="PF01035"/>
    </source>
</evidence>
<organism evidence="6 7">
    <name type="scientific">Debaryomyces hansenii (strain ATCC 36239 / CBS 767 / BCRC 21394 / JCM 1990 / NBRC 0083 / IGC 2968)</name>
    <name type="common">Yeast</name>
    <name type="synonym">Torulaspora hansenii</name>
    <dbReference type="NCBI Taxonomy" id="284592"/>
    <lineage>
        <taxon>Eukaryota</taxon>
        <taxon>Fungi</taxon>
        <taxon>Dikarya</taxon>
        <taxon>Ascomycota</taxon>
        <taxon>Saccharomycotina</taxon>
        <taxon>Pichiomycetes</taxon>
        <taxon>Debaryomycetaceae</taxon>
        <taxon>Debaryomyces</taxon>
    </lineage>
</organism>
<name>B5RV41_DEBHA</name>
<dbReference type="PANTHER" id="PTHR42942:SF1">
    <property type="entry name" value="ALKYLTRANSFERASE-LIKE PROTEIN 1"/>
    <property type="match status" value="1"/>
</dbReference>